<dbReference type="SUPFAM" id="SSF52833">
    <property type="entry name" value="Thioredoxin-like"/>
    <property type="match status" value="1"/>
</dbReference>
<name>A0A7J0BIY9_9BACT</name>
<keyword evidence="2 7" id="KW-0001">2Fe-2S</keyword>
<dbReference type="GO" id="GO:0016491">
    <property type="term" value="F:oxidoreductase activity"/>
    <property type="evidence" value="ECO:0007669"/>
    <property type="project" value="InterPro"/>
</dbReference>
<organism evidence="8 9">
    <name type="scientific">Desulfovibrio subterraneus</name>
    <dbReference type="NCBI Taxonomy" id="2718620"/>
    <lineage>
        <taxon>Bacteria</taxon>
        <taxon>Pseudomonadati</taxon>
        <taxon>Thermodesulfobacteriota</taxon>
        <taxon>Desulfovibrionia</taxon>
        <taxon>Desulfovibrionales</taxon>
        <taxon>Desulfovibrionaceae</taxon>
        <taxon>Desulfovibrio</taxon>
    </lineage>
</organism>
<dbReference type="PIRSF" id="PIRSF000216">
    <property type="entry name" value="NADH_DH_24kDa"/>
    <property type="match status" value="1"/>
</dbReference>
<dbReference type="EMBL" id="BLVO01000013">
    <property type="protein sequence ID" value="GFM33054.1"/>
    <property type="molecule type" value="Genomic_DNA"/>
</dbReference>
<dbReference type="FunFam" id="3.40.30.10:FF:000015">
    <property type="entry name" value="NADH-quinone oxidoreductase subunit E"/>
    <property type="match status" value="1"/>
</dbReference>
<reference evidence="8 9" key="1">
    <citation type="submission" date="2020-05" db="EMBL/GenBank/DDBJ databases">
        <title>Draft genome sequence of Desulfovibrio sp. strain HN2T.</title>
        <authorList>
            <person name="Ueno A."/>
            <person name="Tamazawa S."/>
            <person name="Tamamura S."/>
            <person name="Murakami T."/>
            <person name="Kiyama T."/>
            <person name="Inomata H."/>
            <person name="Amano Y."/>
            <person name="Miyakawa K."/>
            <person name="Tamaki H."/>
            <person name="Naganuma T."/>
            <person name="Kaneko K."/>
        </authorList>
    </citation>
    <scope>NUCLEOTIDE SEQUENCE [LARGE SCALE GENOMIC DNA]</scope>
    <source>
        <strain evidence="8 9">HN2</strain>
    </source>
</reference>
<evidence type="ECO:0000256" key="3">
    <source>
        <dbReference type="ARBA" id="ARBA00022723"/>
    </source>
</evidence>
<evidence type="ECO:0000256" key="1">
    <source>
        <dbReference type="ARBA" id="ARBA00010643"/>
    </source>
</evidence>
<dbReference type="GO" id="GO:0051537">
    <property type="term" value="F:2 iron, 2 sulfur cluster binding"/>
    <property type="evidence" value="ECO:0007669"/>
    <property type="project" value="UniProtKB-KW"/>
</dbReference>
<dbReference type="InterPro" id="IPR002023">
    <property type="entry name" value="NuoE-like"/>
</dbReference>
<keyword evidence="3 7" id="KW-0479">Metal-binding</keyword>
<dbReference type="AlphaFoldDB" id="A0A7J0BIY9"/>
<gene>
    <name evidence="8" type="ORF">DSM101010T_14190</name>
</gene>
<evidence type="ECO:0000256" key="6">
    <source>
        <dbReference type="ARBA" id="ARBA00034078"/>
    </source>
</evidence>
<feature type="binding site" evidence="7">
    <location>
        <position position="107"/>
    </location>
    <ligand>
        <name>[2Fe-2S] cluster</name>
        <dbReference type="ChEBI" id="CHEBI:190135"/>
    </ligand>
</feature>
<dbReference type="InterPro" id="IPR041921">
    <property type="entry name" value="NuoE_N"/>
</dbReference>
<evidence type="ECO:0000313" key="8">
    <source>
        <dbReference type="EMBL" id="GFM33054.1"/>
    </source>
</evidence>
<dbReference type="RefSeq" id="WP_174404746.1">
    <property type="nucleotide sequence ID" value="NZ_BLVO01000013.1"/>
</dbReference>
<comment type="cofactor">
    <cofactor evidence="7">
        <name>[2Fe-2S] cluster</name>
        <dbReference type="ChEBI" id="CHEBI:190135"/>
    </cofactor>
    <text evidence="7">Binds 1 [2Fe-2S] cluster.</text>
</comment>
<sequence>MSCCNHSHGVASGCCGTAENDSEITPEQWAEVHAIIARHKETPGALITVLREAQGVVGYFPIELLDCIAEGMNIPASDVFGVVSFYSLFSLNPKGRHTIKVCTGTACYVKGIREVINRIASEYGIREGETTEDRRFDLEGVRCLGACGLAPVMVVGEDTHGAVSADRVLELLKKYT</sequence>
<proteinExistence type="inferred from homology"/>
<feature type="binding site" evidence="7">
    <location>
        <position position="102"/>
    </location>
    <ligand>
        <name>[2Fe-2S] cluster</name>
        <dbReference type="ChEBI" id="CHEBI:190135"/>
    </ligand>
</feature>
<evidence type="ECO:0000256" key="7">
    <source>
        <dbReference type="PIRSR" id="PIRSR000216-1"/>
    </source>
</evidence>
<dbReference type="PANTHER" id="PTHR43342:SF2">
    <property type="entry name" value="POTENTIAL NAD-REDUCING HYDROGENASE SUBUNIT"/>
    <property type="match status" value="1"/>
</dbReference>
<comment type="caution">
    <text evidence="8">The sequence shown here is derived from an EMBL/GenBank/DDBJ whole genome shotgun (WGS) entry which is preliminary data.</text>
</comment>
<comment type="cofactor">
    <cofactor evidence="6">
        <name>[2Fe-2S] cluster</name>
        <dbReference type="ChEBI" id="CHEBI:190135"/>
    </cofactor>
</comment>
<dbReference type="PROSITE" id="PS01099">
    <property type="entry name" value="COMPLEX1_24K"/>
    <property type="match status" value="1"/>
</dbReference>
<dbReference type="InterPro" id="IPR042128">
    <property type="entry name" value="NuoE_dom"/>
</dbReference>
<dbReference type="CDD" id="cd03064">
    <property type="entry name" value="TRX_Fd_NuoE"/>
    <property type="match status" value="1"/>
</dbReference>
<keyword evidence="4 7" id="KW-0408">Iron</keyword>
<dbReference type="Gene3D" id="3.40.30.10">
    <property type="entry name" value="Glutaredoxin"/>
    <property type="match status" value="1"/>
</dbReference>
<evidence type="ECO:0000256" key="2">
    <source>
        <dbReference type="ARBA" id="ARBA00022714"/>
    </source>
</evidence>
<dbReference type="GO" id="GO:0046872">
    <property type="term" value="F:metal ion binding"/>
    <property type="evidence" value="ECO:0007669"/>
    <property type="project" value="UniProtKB-KW"/>
</dbReference>
<keyword evidence="5 7" id="KW-0411">Iron-sulfur</keyword>
<dbReference type="InterPro" id="IPR036249">
    <property type="entry name" value="Thioredoxin-like_sf"/>
</dbReference>
<feature type="binding site" evidence="7">
    <location>
        <position position="147"/>
    </location>
    <ligand>
        <name>[2Fe-2S] cluster</name>
        <dbReference type="ChEBI" id="CHEBI:190135"/>
    </ligand>
</feature>
<dbReference type="InterPro" id="IPR028431">
    <property type="entry name" value="NADP_DH_HndA-like"/>
</dbReference>
<evidence type="ECO:0000256" key="4">
    <source>
        <dbReference type="ARBA" id="ARBA00023004"/>
    </source>
</evidence>
<feature type="binding site" evidence="7">
    <location>
        <position position="143"/>
    </location>
    <ligand>
        <name>[2Fe-2S] cluster</name>
        <dbReference type="ChEBI" id="CHEBI:190135"/>
    </ligand>
</feature>
<accession>A0A7J0BIY9</accession>
<keyword evidence="9" id="KW-1185">Reference proteome</keyword>
<dbReference type="Proteomes" id="UP000503840">
    <property type="component" value="Unassembled WGS sequence"/>
</dbReference>
<evidence type="ECO:0000256" key="5">
    <source>
        <dbReference type="ARBA" id="ARBA00023014"/>
    </source>
</evidence>
<evidence type="ECO:0000313" key="9">
    <source>
        <dbReference type="Proteomes" id="UP000503840"/>
    </source>
</evidence>
<dbReference type="Gene3D" id="1.10.10.1590">
    <property type="entry name" value="NADH-quinone oxidoreductase subunit E"/>
    <property type="match status" value="1"/>
</dbReference>
<dbReference type="Pfam" id="PF01257">
    <property type="entry name" value="2Fe-2S_thioredx"/>
    <property type="match status" value="1"/>
</dbReference>
<dbReference type="PANTHER" id="PTHR43342">
    <property type="entry name" value="NADH-QUINONE OXIDOREDUCTASE, E SUBUNIT"/>
    <property type="match status" value="1"/>
</dbReference>
<comment type="similarity">
    <text evidence="1">Belongs to the complex I 24 kDa subunit family.</text>
</comment>
<protein>
    <submittedName>
        <fullName evidence="8">NADH dehydrogenase subunit E</fullName>
    </submittedName>
</protein>